<accession>A0AA38MV79</accession>
<dbReference type="AlphaFoldDB" id="A0AA38MV79"/>
<proteinExistence type="predicted"/>
<dbReference type="Proteomes" id="UP001176059">
    <property type="component" value="Unassembled WGS sequence"/>
</dbReference>
<organism evidence="2 3">
    <name type="scientific">Lentinula guzmanii</name>
    <dbReference type="NCBI Taxonomy" id="2804957"/>
    <lineage>
        <taxon>Eukaryota</taxon>
        <taxon>Fungi</taxon>
        <taxon>Dikarya</taxon>
        <taxon>Basidiomycota</taxon>
        <taxon>Agaricomycotina</taxon>
        <taxon>Agaricomycetes</taxon>
        <taxon>Agaricomycetidae</taxon>
        <taxon>Agaricales</taxon>
        <taxon>Marasmiineae</taxon>
        <taxon>Omphalotaceae</taxon>
        <taxon>Lentinula</taxon>
    </lineage>
</organism>
<keyword evidence="1" id="KW-0732">Signal</keyword>
<sequence length="328" mass="35773">MVKLISPLVGFYILLATSKCIALPFLSDTAEASSTHQSAPVHGIFAYDEQPQNSGRVAGFHRDLSSSTQEVQRQCAPLESKLVKKLGGWKAMNNYADENWSKKDRNVVTNDKHYPEVIAEFCAADEPVQISYEGQPDCITNNATTAGVFSGTSGLVSVAVMQGYSASTTFTISSTATLGLSTSYMTMMNFPDITGLMQQFSTSATISNTASKSFMVTQNEMVTTTMLMTAVEGETCDATISVSTCTIQATGKLWLSVTENSTAWFEYKDKVVPHTRPKDDNSAHYKFKYDFKNLDVADRSGFIKFGGPVKVQTRSAYAGTCRNITLAR</sequence>
<feature type="chain" id="PRO_5041323580" evidence="1">
    <location>
        <begin position="23"/>
        <end position="328"/>
    </location>
</feature>
<name>A0AA38MV79_9AGAR</name>
<reference evidence="2" key="2">
    <citation type="journal article" date="2023" name="Proc. Natl. Acad. Sci. U.S.A.">
        <title>A global phylogenomic analysis of the shiitake genus Lentinula.</title>
        <authorList>
            <person name="Sierra-Patev S."/>
            <person name="Min B."/>
            <person name="Naranjo-Ortiz M."/>
            <person name="Looney B."/>
            <person name="Konkel Z."/>
            <person name="Slot J.C."/>
            <person name="Sakamoto Y."/>
            <person name="Steenwyk J.L."/>
            <person name="Rokas A."/>
            <person name="Carro J."/>
            <person name="Camarero S."/>
            <person name="Ferreira P."/>
            <person name="Molpeceres G."/>
            <person name="Ruiz-Duenas F.J."/>
            <person name="Serrano A."/>
            <person name="Henrissat B."/>
            <person name="Drula E."/>
            <person name="Hughes K.W."/>
            <person name="Mata J.L."/>
            <person name="Ishikawa N.K."/>
            <person name="Vargas-Isla R."/>
            <person name="Ushijima S."/>
            <person name="Smith C.A."/>
            <person name="Donoghue J."/>
            <person name="Ahrendt S."/>
            <person name="Andreopoulos W."/>
            <person name="He G."/>
            <person name="LaButti K."/>
            <person name="Lipzen A."/>
            <person name="Ng V."/>
            <person name="Riley R."/>
            <person name="Sandor L."/>
            <person name="Barry K."/>
            <person name="Martinez A.T."/>
            <person name="Xiao Y."/>
            <person name="Gibbons J.G."/>
            <person name="Terashima K."/>
            <person name="Grigoriev I.V."/>
            <person name="Hibbett D."/>
        </authorList>
    </citation>
    <scope>NUCLEOTIDE SEQUENCE</scope>
    <source>
        <strain evidence="2">ET3784</strain>
    </source>
</reference>
<evidence type="ECO:0000313" key="2">
    <source>
        <dbReference type="EMBL" id="KAJ3713486.1"/>
    </source>
</evidence>
<gene>
    <name evidence="2" type="ORF">DFJ43DRAFT_1105079</name>
</gene>
<reference evidence="2" key="1">
    <citation type="submission" date="2022-08" db="EMBL/GenBank/DDBJ databases">
        <authorList>
            <consortium name="DOE Joint Genome Institute"/>
            <person name="Min B."/>
            <person name="Sierra-Patev S."/>
            <person name="Naranjo-Ortiz M."/>
            <person name="Looney B."/>
            <person name="Konkel Z."/>
            <person name="Slot J.C."/>
            <person name="Sakamoto Y."/>
            <person name="Steenwyk J.L."/>
            <person name="Rokas A."/>
            <person name="Carro J."/>
            <person name="Camarero S."/>
            <person name="Ferreira P."/>
            <person name="Molpeceres G."/>
            <person name="Ruiz-duenas F.J."/>
            <person name="Serrano A."/>
            <person name="Henrissat B."/>
            <person name="Drula E."/>
            <person name="Hughes K.W."/>
            <person name="Mata J.L."/>
            <person name="Ishikawa N.K."/>
            <person name="Vargas-Isla R."/>
            <person name="Ushijima S."/>
            <person name="Smith C.A."/>
            <person name="Ahrendt S."/>
            <person name="Andreopoulos W."/>
            <person name="He G."/>
            <person name="LaButti K."/>
            <person name="Lipzen A."/>
            <person name="Ng V."/>
            <person name="Riley R."/>
            <person name="Sandor L."/>
            <person name="Barry K."/>
            <person name="Martinez A.T."/>
            <person name="Xiao Y."/>
            <person name="Gibbons J.G."/>
            <person name="Terashima K."/>
            <person name="Hibbett D.S."/>
            <person name="Grigoriev I.V."/>
        </authorList>
    </citation>
    <scope>NUCLEOTIDE SEQUENCE</scope>
    <source>
        <strain evidence="2">ET3784</strain>
    </source>
</reference>
<comment type="caution">
    <text evidence="2">The sequence shown here is derived from an EMBL/GenBank/DDBJ whole genome shotgun (WGS) entry which is preliminary data.</text>
</comment>
<evidence type="ECO:0000313" key="3">
    <source>
        <dbReference type="Proteomes" id="UP001176059"/>
    </source>
</evidence>
<keyword evidence="3" id="KW-1185">Reference proteome</keyword>
<dbReference type="EMBL" id="JANVFO010000098">
    <property type="protein sequence ID" value="KAJ3713486.1"/>
    <property type="molecule type" value="Genomic_DNA"/>
</dbReference>
<feature type="signal peptide" evidence="1">
    <location>
        <begin position="1"/>
        <end position="22"/>
    </location>
</feature>
<evidence type="ECO:0000256" key="1">
    <source>
        <dbReference type="SAM" id="SignalP"/>
    </source>
</evidence>
<protein>
    <submittedName>
        <fullName evidence="2">Uncharacterized protein</fullName>
    </submittedName>
</protein>